<dbReference type="Gene3D" id="1.10.640.10">
    <property type="entry name" value="Haem peroxidase domain superfamily, animal type"/>
    <property type="match status" value="1"/>
</dbReference>
<dbReference type="InterPro" id="IPR050783">
    <property type="entry name" value="Oxylipin_biosynth_metab"/>
</dbReference>
<dbReference type="PANTHER" id="PTHR11903">
    <property type="entry name" value="PROSTAGLANDIN G/H SYNTHASE"/>
    <property type="match status" value="1"/>
</dbReference>
<gene>
    <name evidence="6" type="primary">LOC112692302</name>
</gene>
<keyword evidence="1" id="KW-0479">Metal-binding</keyword>
<keyword evidence="5" id="KW-1185">Reference proteome</keyword>
<dbReference type="GO" id="GO:0004666">
    <property type="term" value="F:prostaglandin-endoperoxide synthase activity"/>
    <property type="evidence" value="ECO:0007669"/>
    <property type="project" value="TreeGrafter"/>
</dbReference>
<sequence length="533" mass="61962">MYYVNLFAFSSPSEKFFSGVFRYIDASLDTVNWDLRKGMPIYQEQMKRMKNGFSSDEDDRNGTMTRILPPSHPLYCPNNGALPLLDTLYEQVFRRKPDDALKRDPKRRNILFHTFSQYFVLQFFGEHFNSTVTGSQLYGSDETTRRELRSFVGGKLRTECHPNNEHYPPQFSLVEVLSMVFSRMWSTWSNGPTRWFDRVAADARRRDSNGWDVLNVHHRRAMGHPLLSMNQALFAMHTMWVREHNRVCDELAARWPAWTDNRLYDAAKRIVVGQMMTIMINDVLNVDGNMWPLKYDPQVHQGHVLEVDNFAAPMEMLLTMMMPSGLPEWLGKTLFGDNSQVLKRGMSKTIKYMVEQQMGMMRSNNDGAVTEPLTKILMKMSRENNVQSFNNYRTYLGLRAYKSFYDLTGNRKTAEILEFLYKNVDNVEILTGMITEKITDDIVPTFTVMINSFIVNSIVTNPLYSKTMWKPDTFDGDFGFSIVKHASIRTFICNNLHDECENDEYMDLAESHANRFDEPQFFGFGDLGVKSRD</sequence>
<dbReference type="GO" id="GO:0020037">
    <property type="term" value="F:heme binding"/>
    <property type="evidence" value="ECO:0007669"/>
    <property type="project" value="InterPro"/>
</dbReference>
<dbReference type="GO" id="GO:0043005">
    <property type="term" value="C:neuron projection"/>
    <property type="evidence" value="ECO:0007669"/>
    <property type="project" value="TreeGrafter"/>
</dbReference>
<dbReference type="RefSeq" id="XP_025422715.1">
    <property type="nucleotide sequence ID" value="XM_025566930.1"/>
</dbReference>
<name>A0A8B8GIH6_9HEMI</name>
<protein>
    <submittedName>
        <fullName evidence="6">Prostaglandin G/H synthase 2-like</fullName>
    </submittedName>
</protein>
<dbReference type="GeneID" id="112692302"/>
<dbReference type="GO" id="GO:0016702">
    <property type="term" value="F:oxidoreductase activity, acting on single donors with incorporation of molecular oxygen, incorporation of two atoms of oxygen"/>
    <property type="evidence" value="ECO:0007669"/>
    <property type="project" value="TreeGrafter"/>
</dbReference>
<evidence type="ECO:0000313" key="5">
    <source>
        <dbReference type="Proteomes" id="UP000694846"/>
    </source>
</evidence>
<evidence type="ECO:0000313" key="6">
    <source>
        <dbReference type="RefSeq" id="XP_025422715.1"/>
    </source>
</evidence>
<dbReference type="PANTHER" id="PTHR11903:SF39">
    <property type="entry name" value="PROSTAGLANDIN G_H SYNTHASE 2-LIKE"/>
    <property type="match status" value="1"/>
</dbReference>
<keyword evidence="2" id="KW-0223">Dioxygenase</keyword>
<dbReference type="InterPro" id="IPR010255">
    <property type="entry name" value="Haem_peroxidase_sf"/>
</dbReference>
<evidence type="ECO:0000256" key="2">
    <source>
        <dbReference type="ARBA" id="ARBA00022964"/>
    </source>
</evidence>
<evidence type="ECO:0000256" key="4">
    <source>
        <dbReference type="ARBA" id="ARBA00023004"/>
    </source>
</evidence>
<dbReference type="GO" id="GO:0046872">
    <property type="term" value="F:metal ion binding"/>
    <property type="evidence" value="ECO:0007669"/>
    <property type="project" value="UniProtKB-KW"/>
</dbReference>
<dbReference type="PRINTS" id="PR00457">
    <property type="entry name" value="ANPEROXIDASE"/>
</dbReference>
<evidence type="ECO:0000256" key="3">
    <source>
        <dbReference type="ARBA" id="ARBA00023002"/>
    </source>
</evidence>
<proteinExistence type="predicted"/>
<accession>A0A8B8GIH6</accession>
<keyword evidence="4" id="KW-0408">Iron</keyword>
<dbReference type="AlphaFoldDB" id="A0A8B8GIH6"/>
<evidence type="ECO:0000256" key="1">
    <source>
        <dbReference type="ARBA" id="ARBA00022723"/>
    </source>
</evidence>
<dbReference type="Proteomes" id="UP000694846">
    <property type="component" value="Unplaced"/>
</dbReference>
<dbReference type="GO" id="GO:0004601">
    <property type="term" value="F:peroxidase activity"/>
    <property type="evidence" value="ECO:0007669"/>
    <property type="project" value="InterPro"/>
</dbReference>
<organism evidence="5 6">
    <name type="scientific">Sipha flava</name>
    <name type="common">yellow sugarcane aphid</name>
    <dbReference type="NCBI Taxonomy" id="143950"/>
    <lineage>
        <taxon>Eukaryota</taxon>
        <taxon>Metazoa</taxon>
        <taxon>Ecdysozoa</taxon>
        <taxon>Arthropoda</taxon>
        <taxon>Hexapoda</taxon>
        <taxon>Insecta</taxon>
        <taxon>Pterygota</taxon>
        <taxon>Neoptera</taxon>
        <taxon>Paraneoptera</taxon>
        <taxon>Hemiptera</taxon>
        <taxon>Sternorrhyncha</taxon>
        <taxon>Aphidomorpha</taxon>
        <taxon>Aphidoidea</taxon>
        <taxon>Aphididae</taxon>
        <taxon>Sipha</taxon>
    </lineage>
</organism>
<dbReference type="SUPFAM" id="SSF48113">
    <property type="entry name" value="Heme-dependent peroxidases"/>
    <property type="match status" value="1"/>
</dbReference>
<keyword evidence="3" id="KW-0560">Oxidoreductase</keyword>
<dbReference type="PROSITE" id="PS50292">
    <property type="entry name" value="PEROXIDASE_3"/>
    <property type="match status" value="1"/>
</dbReference>
<reference evidence="6" key="1">
    <citation type="submission" date="2025-08" db="UniProtKB">
        <authorList>
            <consortium name="RefSeq"/>
        </authorList>
    </citation>
    <scope>IDENTIFICATION</scope>
    <source>
        <tissue evidence="6">Whole body</tissue>
    </source>
</reference>
<dbReference type="InterPro" id="IPR019791">
    <property type="entry name" value="Haem_peroxidase_animal"/>
</dbReference>
<dbReference type="Pfam" id="PF03098">
    <property type="entry name" value="An_peroxidase"/>
    <property type="match status" value="1"/>
</dbReference>
<dbReference type="InterPro" id="IPR037120">
    <property type="entry name" value="Haem_peroxidase_sf_animal"/>
</dbReference>
<dbReference type="GO" id="GO:0006979">
    <property type="term" value="P:response to oxidative stress"/>
    <property type="evidence" value="ECO:0007669"/>
    <property type="project" value="InterPro"/>
</dbReference>
<dbReference type="GO" id="GO:0005737">
    <property type="term" value="C:cytoplasm"/>
    <property type="evidence" value="ECO:0007669"/>
    <property type="project" value="TreeGrafter"/>
</dbReference>
<dbReference type="OrthoDB" id="6333650at2759"/>
<dbReference type="GO" id="GO:0019371">
    <property type="term" value="P:cyclooxygenase pathway"/>
    <property type="evidence" value="ECO:0007669"/>
    <property type="project" value="TreeGrafter"/>
</dbReference>